<comment type="caution">
    <text evidence="1">The sequence shown here is derived from an EMBL/GenBank/DDBJ whole genome shotgun (WGS) entry which is preliminary data.</text>
</comment>
<dbReference type="Proteomes" id="UP000217065">
    <property type="component" value="Unassembled WGS sequence"/>
</dbReference>
<evidence type="ECO:0000313" key="2">
    <source>
        <dbReference type="Proteomes" id="UP000217065"/>
    </source>
</evidence>
<reference evidence="1 2" key="1">
    <citation type="submission" date="2017-07" db="EMBL/GenBank/DDBJ databases">
        <title>Tetzosporium hominis gen.nov. sp.nov.</title>
        <authorList>
            <person name="Tetz G."/>
            <person name="Tetz V."/>
        </authorList>
    </citation>
    <scope>NUCLEOTIDE SEQUENCE [LARGE SCALE GENOMIC DNA]</scope>
    <source>
        <strain evidence="1 2">VT-49</strain>
    </source>
</reference>
<sequence length="92" mass="11085">MILYLECEFILPNVHTLKEKRAVLQRMLKRTSQKYNVAVSELEFQDLWQRTKLGIVTVSSDRRHSERELHYVLNFLESNSEWECLSYTIHEL</sequence>
<evidence type="ECO:0008006" key="3">
    <source>
        <dbReference type="Google" id="ProtNLM"/>
    </source>
</evidence>
<dbReference type="SUPFAM" id="SSF103007">
    <property type="entry name" value="Hypothetical protein TT1725"/>
    <property type="match status" value="1"/>
</dbReference>
<dbReference type="PANTHER" id="PTHR36441:SF1">
    <property type="entry name" value="DUF503 DOMAIN-CONTAINING PROTEIN"/>
    <property type="match status" value="1"/>
</dbReference>
<accession>A0A264W6U4</accession>
<dbReference type="Gene3D" id="3.30.70.1120">
    <property type="entry name" value="TT1725-like"/>
    <property type="match status" value="1"/>
</dbReference>
<proteinExistence type="predicted"/>
<keyword evidence="2" id="KW-1185">Reference proteome</keyword>
<evidence type="ECO:0000313" key="1">
    <source>
        <dbReference type="EMBL" id="OZS79289.1"/>
    </source>
</evidence>
<dbReference type="RefSeq" id="WP_094941669.1">
    <property type="nucleotide sequence ID" value="NZ_NOKQ01000134.1"/>
</dbReference>
<dbReference type="InterPro" id="IPR007546">
    <property type="entry name" value="DUF503"/>
</dbReference>
<organism evidence="1 2">
    <name type="scientific">Tetzosporium hominis</name>
    <dbReference type="NCBI Taxonomy" id="2020506"/>
    <lineage>
        <taxon>Bacteria</taxon>
        <taxon>Bacillati</taxon>
        <taxon>Bacillota</taxon>
        <taxon>Bacilli</taxon>
        <taxon>Bacillales</taxon>
        <taxon>Caryophanaceae</taxon>
        <taxon>Tetzosporium</taxon>
    </lineage>
</organism>
<dbReference type="InterPro" id="IPR036746">
    <property type="entry name" value="TT1725-like_sf"/>
</dbReference>
<dbReference type="EMBL" id="NOKQ01000134">
    <property type="protein sequence ID" value="OZS79289.1"/>
    <property type="molecule type" value="Genomic_DNA"/>
</dbReference>
<dbReference type="PANTHER" id="PTHR36441">
    <property type="entry name" value="HYPOTHETICAL CYTOSOLIC PROTEIN"/>
    <property type="match status" value="1"/>
</dbReference>
<name>A0A264W6U4_9BACL</name>
<protein>
    <recommendedName>
        <fullName evidence="3">DUF503 domain-containing protein</fullName>
    </recommendedName>
</protein>
<gene>
    <name evidence="1" type="ORF">CF394_02405</name>
</gene>
<dbReference type="AlphaFoldDB" id="A0A264W6U4"/>
<dbReference type="OrthoDB" id="9809023at2"/>
<dbReference type="Pfam" id="PF04456">
    <property type="entry name" value="DUF503"/>
    <property type="match status" value="1"/>
</dbReference>